<dbReference type="EMBL" id="BGZK01000073">
    <property type="protein sequence ID" value="GBP15638.1"/>
    <property type="molecule type" value="Genomic_DNA"/>
</dbReference>
<gene>
    <name evidence="1" type="ORF">EVAR_5332_1</name>
</gene>
<dbReference type="Proteomes" id="UP000299102">
    <property type="component" value="Unassembled WGS sequence"/>
</dbReference>
<sequence length="94" mass="10627">MWSSLREVFYNILRGERTCELPENRWSQPPIELATAEESSVLLAYQVGIGYSMEGDCWKGIGVMGAGVSHLSRDFTHSLDETQQQKLLLHVCIL</sequence>
<keyword evidence="2" id="KW-1185">Reference proteome</keyword>
<protein>
    <submittedName>
        <fullName evidence="1">Uncharacterized protein</fullName>
    </submittedName>
</protein>
<comment type="caution">
    <text evidence="1">The sequence shown here is derived from an EMBL/GenBank/DDBJ whole genome shotgun (WGS) entry which is preliminary data.</text>
</comment>
<proteinExistence type="predicted"/>
<dbReference type="AlphaFoldDB" id="A0A4C1TNX7"/>
<evidence type="ECO:0000313" key="1">
    <source>
        <dbReference type="EMBL" id="GBP15638.1"/>
    </source>
</evidence>
<reference evidence="1 2" key="1">
    <citation type="journal article" date="2019" name="Commun. Biol.">
        <title>The bagworm genome reveals a unique fibroin gene that provides high tensile strength.</title>
        <authorList>
            <person name="Kono N."/>
            <person name="Nakamura H."/>
            <person name="Ohtoshi R."/>
            <person name="Tomita M."/>
            <person name="Numata K."/>
            <person name="Arakawa K."/>
        </authorList>
    </citation>
    <scope>NUCLEOTIDE SEQUENCE [LARGE SCALE GENOMIC DNA]</scope>
</reference>
<accession>A0A4C1TNX7</accession>
<organism evidence="1 2">
    <name type="scientific">Eumeta variegata</name>
    <name type="common">Bagworm moth</name>
    <name type="synonym">Eumeta japonica</name>
    <dbReference type="NCBI Taxonomy" id="151549"/>
    <lineage>
        <taxon>Eukaryota</taxon>
        <taxon>Metazoa</taxon>
        <taxon>Ecdysozoa</taxon>
        <taxon>Arthropoda</taxon>
        <taxon>Hexapoda</taxon>
        <taxon>Insecta</taxon>
        <taxon>Pterygota</taxon>
        <taxon>Neoptera</taxon>
        <taxon>Endopterygota</taxon>
        <taxon>Lepidoptera</taxon>
        <taxon>Glossata</taxon>
        <taxon>Ditrysia</taxon>
        <taxon>Tineoidea</taxon>
        <taxon>Psychidae</taxon>
        <taxon>Oiketicinae</taxon>
        <taxon>Eumeta</taxon>
    </lineage>
</organism>
<name>A0A4C1TNX7_EUMVA</name>
<evidence type="ECO:0000313" key="2">
    <source>
        <dbReference type="Proteomes" id="UP000299102"/>
    </source>
</evidence>